<dbReference type="GO" id="GO:0005524">
    <property type="term" value="F:ATP binding"/>
    <property type="evidence" value="ECO:0007669"/>
    <property type="project" value="InterPro"/>
</dbReference>
<protein>
    <recommendedName>
        <fullName evidence="4">DNA topoisomerase (ATP-hydrolyzing)</fullName>
        <ecNumber evidence="4">5.6.2.2</ecNumber>
    </recommendedName>
</protein>
<dbReference type="GO" id="GO:0003677">
    <property type="term" value="F:DNA binding"/>
    <property type="evidence" value="ECO:0007669"/>
    <property type="project" value="UniProtKB-KW"/>
</dbReference>
<evidence type="ECO:0000256" key="4">
    <source>
        <dbReference type="ARBA" id="ARBA00012895"/>
    </source>
</evidence>
<keyword evidence="8" id="KW-0238">DNA-binding</keyword>
<evidence type="ECO:0000256" key="9">
    <source>
        <dbReference type="ARBA" id="ARBA00023235"/>
    </source>
</evidence>
<dbReference type="InterPro" id="IPR002815">
    <property type="entry name" value="Spo11/TopoVI_A"/>
</dbReference>
<evidence type="ECO:0000256" key="8">
    <source>
        <dbReference type="ARBA" id="ARBA00023125"/>
    </source>
</evidence>
<dbReference type="RefSeq" id="XP_049181829.1">
    <property type="nucleotide sequence ID" value="XM_049326885.1"/>
</dbReference>
<evidence type="ECO:0000256" key="7">
    <source>
        <dbReference type="ARBA" id="ARBA00023029"/>
    </source>
</evidence>
<dbReference type="GO" id="GO:0007131">
    <property type="term" value="P:reciprocal meiotic recombination"/>
    <property type="evidence" value="ECO:0007669"/>
    <property type="project" value="TreeGrafter"/>
</dbReference>
<dbReference type="EMBL" id="JAHUZD010000025">
    <property type="protein sequence ID" value="KAI3406084.2"/>
    <property type="molecule type" value="Genomic_DNA"/>
</dbReference>
<feature type="domain" description="Spo11/DNA topoisomerase VI subunit A N-terminal" evidence="10">
    <location>
        <begin position="73"/>
        <end position="131"/>
    </location>
</feature>
<evidence type="ECO:0000313" key="13">
    <source>
        <dbReference type="Proteomes" id="UP001202479"/>
    </source>
</evidence>
<feature type="domain" description="Topoisomerase 6 subunit A/Spo11 TOPRIM" evidence="11">
    <location>
        <begin position="187"/>
        <end position="325"/>
    </location>
</feature>
<name>A0AAI9WZI0_9ASCO</name>
<evidence type="ECO:0000256" key="2">
    <source>
        <dbReference type="ARBA" id="ARBA00001946"/>
    </source>
</evidence>
<keyword evidence="5" id="KW-0479">Metal-binding</keyword>
<accession>A0AAI9WZI0</accession>
<sequence>MMEPVIVTIIDNSLLTKIKVLEDISQQIKTAFVNHKPVQLILPNSQIADNDDSSLPRKRQIYNSVSSKPIELQRFAAYVKIIQILINHLKTTRNQTTIRDIYYQDVEMFNKSQQECKNMLVQIVEISLGWSLVDDLNIHPAQKGLVFGYNIFKSAIEEPFLIPNNYKEYFEQLFREDMDTSAVSVVVIIFEKDAIFESFCKHLLIHGVGVGVASKETKISYMVVTAKGYSDLLTLRFLNWLTTRIKTCQCIGFFDSDVYGINIFKQYKENINHPIQYAGVYLLESNPTYWLNINARDFSLMTNLTTKLQHIDPRCHRELTRGAYLMKKAEMNVVTNNYNEYIIKKVDTSL</sequence>
<comment type="similarity">
    <text evidence="3">Belongs to the TOP6A family.</text>
</comment>
<dbReference type="SUPFAM" id="SSF56726">
    <property type="entry name" value="DNA topoisomerase IV, alpha subunit"/>
    <property type="match status" value="1"/>
</dbReference>
<dbReference type="Pfam" id="PF21180">
    <property type="entry name" value="TOP6A-Spo11_Toprim"/>
    <property type="match status" value="1"/>
</dbReference>
<dbReference type="EC" id="5.6.2.2" evidence="4"/>
<evidence type="ECO:0000256" key="5">
    <source>
        <dbReference type="ARBA" id="ARBA00022723"/>
    </source>
</evidence>
<dbReference type="Gene3D" id="1.10.10.10">
    <property type="entry name" value="Winged helix-like DNA-binding domain superfamily/Winged helix DNA-binding domain"/>
    <property type="match status" value="1"/>
</dbReference>
<dbReference type="GO" id="GO:0042138">
    <property type="term" value="P:meiotic DNA double-strand break formation"/>
    <property type="evidence" value="ECO:0007669"/>
    <property type="project" value="TreeGrafter"/>
</dbReference>
<dbReference type="GO" id="GO:0000228">
    <property type="term" value="C:nuclear chromosome"/>
    <property type="evidence" value="ECO:0007669"/>
    <property type="project" value="TreeGrafter"/>
</dbReference>
<dbReference type="GO" id="GO:0000706">
    <property type="term" value="P:meiotic DNA double-strand break processing"/>
    <property type="evidence" value="ECO:0007669"/>
    <property type="project" value="TreeGrafter"/>
</dbReference>
<keyword evidence="9" id="KW-0413">Isomerase</keyword>
<dbReference type="GO" id="GO:0003918">
    <property type="term" value="F:DNA topoisomerase type II (double strand cut, ATP-hydrolyzing) activity"/>
    <property type="evidence" value="ECO:0007669"/>
    <property type="project" value="UniProtKB-EC"/>
</dbReference>
<dbReference type="PRINTS" id="PR01550">
    <property type="entry name" value="TOP6AFAMILY"/>
</dbReference>
<dbReference type="InterPro" id="IPR036388">
    <property type="entry name" value="WH-like_DNA-bd_sf"/>
</dbReference>
<dbReference type="InterPro" id="IPR013049">
    <property type="entry name" value="Spo11/TopoVI_A_N"/>
</dbReference>
<comment type="cofactor">
    <cofactor evidence="2">
        <name>Mg(2+)</name>
        <dbReference type="ChEBI" id="CHEBI:18420"/>
    </cofactor>
</comment>
<keyword evidence="7" id="KW-0799">Topoisomerase</keyword>
<dbReference type="Proteomes" id="UP001202479">
    <property type="component" value="Unassembled WGS sequence"/>
</dbReference>
<dbReference type="Gene3D" id="3.40.1360.10">
    <property type="match status" value="1"/>
</dbReference>
<comment type="catalytic activity">
    <reaction evidence="1">
        <text>ATP-dependent breakage, passage and rejoining of double-stranded DNA.</text>
        <dbReference type="EC" id="5.6.2.2"/>
    </reaction>
</comment>
<evidence type="ECO:0000256" key="1">
    <source>
        <dbReference type="ARBA" id="ARBA00000185"/>
    </source>
</evidence>
<keyword evidence="13" id="KW-1185">Reference proteome</keyword>
<evidence type="ECO:0000256" key="6">
    <source>
        <dbReference type="ARBA" id="ARBA00022842"/>
    </source>
</evidence>
<reference evidence="12" key="1">
    <citation type="journal article" date="2022" name="DNA Res.">
        <title>Genome analysis of five recently described species of the CUG-Ser clade uncovers Candida theae as a new hybrid lineage with pathogenic potential in the Candida parapsilosis species complex.</title>
        <authorList>
            <person name="Mixao V."/>
            <person name="Del Olmo V."/>
            <person name="Hegedusova E."/>
            <person name="Saus E."/>
            <person name="Pryszcz L."/>
            <person name="Cillingova A."/>
            <person name="Nosek J."/>
            <person name="Gabaldon T."/>
        </authorList>
    </citation>
    <scope>NUCLEOTIDE SEQUENCE</scope>
    <source>
        <strain evidence="12">CBS 10844</strain>
    </source>
</reference>
<gene>
    <name evidence="12" type="ORF">KGF56_000925</name>
</gene>
<evidence type="ECO:0000256" key="3">
    <source>
        <dbReference type="ARBA" id="ARBA00006559"/>
    </source>
</evidence>
<comment type="caution">
    <text evidence="12">The sequence shown here is derived from an EMBL/GenBank/DDBJ whole genome shotgun (WGS) entry which is preliminary data.</text>
</comment>
<dbReference type="AlphaFoldDB" id="A0AAI9WZI0"/>
<evidence type="ECO:0000313" key="12">
    <source>
        <dbReference type="EMBL" id="KAI3406084.2"/>
    </source>
</evidence>
<proteinExistence type="inferred from homology"/>
<dbReference type="PANTHER" id="PTHR10848:SF0">
    <property type="entry name" value="MEIOTIC RECOMBINATION PROTEIN SPO11"/>
    <property type="match status" value="1"/>
</dbReference>
<dbReference type="GO" id="GO:0046872">
    <property type="term" value="F:metal ion binding"/>
    <property type="evidence" value="ECO:0007669"/>
    <property type="project" value="UniProtKB-KW"/>
</dbReference>
<dbReference type="InterPro" id="IPR036078">
    <property type="entry name" value="Spo11/TopoVI_A_sf"/>
</dbReference>
<evidence type="ECO:0000259" key="11">
    <source>
        <dbReference type="Pfam" id="PF21180"/>
    </source>
</evidence>
<organism evidence="12 13">
    <name type="scientific">Candida oxycetoniae</name>
    <dbReference type="NCBI Taxonomy" id="497107"/>
    <lineage>
        <taxon>Eukaryota</taxon>
        <taxon>Fungi</taxon>
        <taxon>Dikarya</taxon>
        <taxon>Ascomycota</taxon>
        <taxon>Saccharomycotina</taxon>
        <taxon>Pichiomycetes</taxon>
        <taxon>Debaryomycetaceae</taxon>
        <taxon>Candida/Lodderomyces clade</taxon>
        <taxon>Candida</taxon>
    </lineage>
</organism>
<dbReference type="GeneID" id="73378542"/>
<keyword evidence="6" id="KW-0460">Magnesium</keyword>
<evidence type="ECO:0000259" key="10">
    <source>
        <dbReference type="Pfam" id="PF04406"/>
    </source>
</evidence>
<dbReference type="Pfam" id="PF04406">
    <property type="entry name" value="TP6A_N"/>
    <property type="match status" value="1"/>
</dbReference>
<dbReference type="PANTHER" id="PTHR10848">
    <property type="entry name" value="MEIOTIC RECOMBINATION PROTEIN SPO11"/>
    <property type="match status" value="1"/>
</dbReference>
<dbReference type="InterPro" id="IPR034136">
    <property type="entry name" value="TOPRIM_Topo6A/Spo11"/>
</dbReference>